<evidence type="ECO:0000313" key="2">
    <source>
        <dbReference type="EMBL" id="POM81954.1"/>
    </source>
</evidence>
<keyword evidence="3" id="KW-1185">Reference proteome</keyword>
<dbReference type="Proteomes" id="UP000237271">
    <property type="component" value="Unassembled WGS sequence"/>
</dbReference>
<reference evidence="2 3" key="1">
    <citation type="journal article" date="2017" name="Genome Biol. Evol.">
        <title>Phytophthora megakarya and P. palmivora, closely related causal agents of cacao black pod rot, underwent increases in genome sizes and gene numbers by different mechanisms.</title>
        <authorList>
            <person name="Ali S.S."/>
            <person name="Shao J."/>
            <person name="Lary D.J."/>
            <person name="Kronmiller B."/>
            <person name="Shen D."/>
            <person name="Strem M.D."/>
            <person name="Amoako-Attah I."/>
            <person name="Akrofi A.Y."/>
            <person name="Begoude B.A."/>
            <person name="Ten Hoopen G.M."/>
            <person name="Coulibaly K."/>
            <person name="Kebe B.I."/>
            <person name="Melnick R.L."/>
            <person name="Guiltinan M.J."/>
            <person name="Tyler B.M."/>
            <person name="Meinhardt L.W."/>
            <person name="Bailey B.A."/>
        </authorList>
    </citation>
    <scope>NUCLEOTIDE SEQUENCE [LARGE SCALE GENOMIC DNA]</scope>
    <source>
        <strain evidence="3">sbr112.9</strain>
    </source>
</reference>
<gene>
    <name evidence="2" type="ORF">PHPALM_19</name>
</gene>
<evidence type="ECO:0000313" key="3">
    <source>
        <dbReference type="Proteomes" id="UP000237271"/>
    </source>
</evidence>
<dbReference type="EMBL" id="NCKW01000001">
    <property type="protein sequence ID" value="POM81954.1"/>
    <property type="molecule type" value="Genomic_DNA"/>
</dbReference>
<organism evidence="2 3">
    <name type="scientific">Phytophthora palmivora</name>
    <dbReference type="NCBI Taxonomy" id="4796"/>
    <lineage>
        <taxon>Eukaryota</taxon>
        <taxon>Sar</taxon>
        <taxon>Stramenopiles</taxon>
        <taxon>Oomycota</taxon>
        <taxon>Peronosporomycetes</taxon>
        <taxon>Peronosporales</taxon>
        <taxon>Peronosporaceae</taxon>
        <taxon>Phytophthora</taxon>
    </lineage>
</organism>
<protein>
    <submittedName>
        <fullName evidence="2">Uncharacterized protein</fullName>
    </submittedName>
</protein>
<name>A0A2P4YVY1_9STRA</name>
<evidence type="ECO:0000256" key="1">
    <source>
        <dbReference type="SAM" id="MobiDB-lite"/>
    </source>
</evidence>
<sequence length="166" mass="18116">MFLNVAMSDNMHFGRELDEEVLAALADVQARQQNLARGSVLPRASPPPASAHATSSHPPPASKDKTQRVAPFQWLKRRVVRRNDQKESAALEDLGSLELVPSASLATARTLIGDFIALPARREFVFVHPITNTHVDTTEEKNVCVADIPFICIVLLPMKANAATGK</sequence>
<proteinExistence type="predicted"/>
<feature type="region of interest" description="Disordered" evidence="1">
    <location>
        <begin position="39"/>
        <end position="69"/>
    </location>
</feature>
<accession>A0A2P4YVY1</accession>
<dbReference type="OrthoDB" id="127592at2759"/>
<comment type="caution">
    <text evidence="2">The sequence shown here is derived from an EMBL/GenBank/DDBJ whole genome shotgun (WGS) entry which is preliminary data.</text>
</comment>
<dbReference type="AlphaFoldDB" id="A0A2P4YVY1"/>